<evidence type="ECO:0000256" key="4">
    <source>
        <dbReference type="ARBA" id="ARBA00022553"/>
    </source>
</evidence>
<evidence type="ECO:0000256" key="9">
    <source>
        <dbReference type="ARBA" id="ARBA00023108"/>
    </source>
</evidence>
<keyword evidence="10" id="KW-0238">DNA-binding</keyword>
<evidence type="ECO:0000259" key="17">
    <source>
        <dbReference type="PROSITE" id="PS50112"/>
    </source>
</evidence>
<feature type="domain" description="BHLH" evidence="18">
    <location>
        <begin position="37"/>
        <end position="87"/>
    </location>
</feature>
<dbReference type="Proteomes" id="UP000472264">
    <property type="component" value="Chromosome 1"/>
</dbReference>
<feature type="domain" description="PAS" evidence="17">
    <location>
        <begin position="110"/>
        <end position="158"/>
    </location>
</feature>
<gene>
    <name evidence="19" type="primary">LOC115040899</name>
</gene>
<feature type="coiled-coil region" evidence="15">
    <location>
        <begin position="506"/>
        <end position="554"/>
    </location>
</feature>
<dbReference type="InterPro" id="IPR001610">
    <property type="entry name" value="PAC"/>
</dbReference>
<accession>A0A665SZM6</accession>
<keyword evidence="2" id="KW-0963">Cytoplasm</keyword>
<feature type="region of interest" description="Disordered" evidence="16">
    <location>
        <begin position="749"/>
        <end position="785"/>
    </location>
</feature>
<dbReference type="GO" id="GO:0005829">
    <property type="term" value="C:cytosol"/>
    <property type="evidence" value="ECO:0007669"/>
    <property type="project" value="UniProtKB-SubCell"/>
</dbReference>
<feature type="region of interest" description="Disordered" evidence="16">
    <location>
        <begin position="600"/>
        <end position="632"/>
    </location>
</feature>
<evidence type="ECO:0000256" key="15">
    <source>
        <dbReference type="SAM" id="Coils"/>
    </source>
</evidence>
<dbReference type="CDD" id="cd19734">
    <property type="entry name" value="bHLH-PAS_CLOCK"/>
    <property type="match status" value="1"/>
</dbReference>
<keyword evidence="4" id="KW-0597">Phosphoprotein</keyword>
<dbReference type="FunFam" id="3.30.450.20:FF:000022">
    <property type="entry name" value="circadian locomoter output cycles protein kaput"/>
    <property type="match status" value="1"/>
</dbReference>
<evidence type="ECO:0000256" key="13">
    <source>
        <dbReference type="ARBA" id="ARBA00023242"/>
    </source>
</evidence>
<keyword evidence="3" id="KW-1017">Isopeptide bond</keyword>
<evidence type="ECO:0000259" key="18">
    <source>
        <dbReference type="PROSITE" id="PS50888"/>
    </source>
</evidence>
<feature type="compositionally biased region" description="Polar residues" evidence="16">
    <location>
        <begin position="464"/>
        <end position="476"/>
    </location>
</feature>
<dbReference type="SMART" id="SM00086">
    <property type="entry name" value="PAC"/>
    <property type="match status" value="1"/>
</dbReference>
<dbReference type="InterPro" id="IPR035965">
    <property type="entry name" value="PAS-like_dom_sf"/>
</dbReference>
<evidence type="ECO:0000256" key="7">
    <source>
        <dbReference type="ARBA" id="ARBA00022843"/>
    </source>
</evidence>
<evidence type="ECO:0000256" key="12">
    <source>
        <dbReference type="ARBA" id="ARBA00023163"/>
    </source>
</evidence>
<feature type="compositionally biased region" description="Polar residues" evidence="16">
    <location>
        <begin position="408"/>
        <end position="420"/>
    </location>
</feature>
<dbReference type="SUPFAM" id="SSF55785">
    <property type="entry name" value="PYP-like sensor domain (PAS domain)"/>
    <property type="match status" value="2"/>
</dbReference>
<feature type="region of interest" description="Disordered" evidence="16">
    <location>
        <begin position="393"/>
        <end position="485"/>
    </location>
</feature>
<dbReference type="Gene3D" id="4.10.280.10">
    <property type="entry name" value="Helix-loop-helix DNA-binding domain"/>
    <property type="match status" value="1"/>
</dbReference>
<dbReference type="InterPro" id="IPR000014">
    <property type="entry name" value="PAS"/>
</dbReference>
<evidence type="ECO:0000256" key="5">
    <source>
        <dbReference type="ARBA" id="ARBA00022737"/>
    </source>
</evidence>
<keyword evidence="13" id="KW-0539">Nucleus</keyword>
<keyword evidence="12" id="KW-0804">Transcription</keyword>
<dbReference type="Ensembl" id="ENSENLT00000002640.1">
    <property type="protein sequence ID" value="ENSENLP00000002464.1"/>
    <property type="gene ID" value="ENSENLG00000000966.1"/>
</dbReference>
<dbReference type="CDD" id="cd00130">
    <property type="entry name" value="PAS"/>
    <property type="match status" value="2"/>
</dbReference>
<evidence type="ECO:0000256" key="11">
    <source>
        <dbReference type="ARBA" id="ARBA00023159"/>
    </source>
</evidence>
<protein>
    <recommendedName>
        <fullName evidence="14">Circadian locomoter output cycles protein kaput</fullName>
    </recommendedName>
</protein>
<keyword evidence="7" id="KW-0832">Ubl conjugation</keyword>
<feature type="compositionally biased region" description="Polar residues" evidence="16">
    <location>
        <begin position="446"/>
        <end position="455"/>
    </location>
</feature>
<name>A0A665SZM6_ECHNA</name>
<dbReference type="AlphaFoldDB" id="A0A665SZM6"/>
<evidence type="ECO:0000256" key="2">
    <source>
        <dbReference type="ARBA" id="ARBA00022490"/>
    </source>
</evidence>
<keyword evidence="5" id="KW-0677">Repeat</keyword>
<keyword evidence="20" id="KW-1185">Reference proteome</keyword>
<keyword evidence="11" id="KW-0010">Activator</keyword>
<dbReference type="SMART" id="SM00091">
    <property type="entry name" value="PAS"/>
    <property type="match status" value="2"/>
</dbReference>
<dbReference type="GO" id="GO:0006974">
    <property type="term" value="P:DNA damage response"/>
    <property type="evidence" value="ECO:0007669"/>
    <property type="project" value="UniProtKB-KW"/>
</dbReference>
<dbReference type="InterPro" id="IPR011598">
    <property type="entry name" value="bHLH_dom"/>
</dbReference>
<dbReference type="SMART" id="SM00353">
    <property type="entry name" value="HLH"/>
    <property type="match status" value="1"/>
</dbReference>
<dbReference type="Pfam" id="PF00010">
    <property type="entry name" value="HLH"/>
    <property type="match status" value="1"/>
</dbReference>
<evidence type="ECO:0000256" key="8">
    <source>
        <dbReference type="ARBA" id="ARBA00023015"/>
    </source>
</evidence>
<dbReference type="Pfam" id="PF14598">
    <property type="entry name" value="PAS_11"/>
    <property type="match status" value="1"/>
</dbReference>
<dbReference type="Gene3D" id="3.30.450.20">
    <property type="entry name" value="PAS domain"/>
    <property type="match status" value="2"/>
</dbReference>
<evidence type="ECO:0000256" key="1">
    <source>
        <dbReference type="ARBA" id="ARBA00004514"/>
    </source>
</evidence>
<feature type="domain" description="PAS" evidence="17">
    <location>
        <begin position="288"/>
        <end position="335"/>
    </location>
</feature>
<keyword evidence="9" id="KW-0090">Biological rhythms</keyword>
<evidence type="ECO:0000313" key="20">
    <source>
        <dbReference type="Proteomes" id="UP000472264"/>
    </source>
</evidence>
<dbReference type="PANTHER" id="PTHR46055">
    <property type="entry name" value="CIRCADIAN LOCOMOTER OUTPUT CYCLES PROTEIN KAPUT"/>
    <property type="match status" value="1"/>
</dbReference>
<evidence type="ECO:0000313" key="19">
    <source>
        <dbReference type="Ensembl" id="ENSENLP00000002464.1"/>
    </source>
</evidence>
<reference evidence="19" key="2">
    <citation type="submission" date="2025-08" db="UniProtKB">
        <authorList>
            <consortium name="Ensembl"/>
        </authorList>
    </citation>
    <scope>IDENTIFICATION</scope>
</reference>
<dbReference type="Pfam" id="PF00989">
    <property type="entry name" value="PAS"/>
    <property type="match status" value="1"/>
</dbReference>
<evidence type="ECO:0000256" key="14">
    <source>
        <dbReference type="ARBA" id="ARBA00040572"/>
    </source>
</evidence>
<dbReference type="PANTHER" id="PTHR46055:SF2">
    <property type="entry name" value="CIRCADIAN LOCOMOTER OUTPUT CYCLES PROTEIN KAPUT"/>
    <property type="match status" value="1"/>
</dbReference>
<evidence type="ECO:0000256" key="3">
    <source>
        <dbReference type="ARBA" id="ARBA00022499"/>
    </source>
</evidence>
<evidence type="ECO:0000256" key="6">
    <source>
        <dbReference type="ARBA" id="ARBA00022763"/>
    </source>
</evidence>
<feature type="compositionally biased region" description="Low complexity" evidence="16">
    <location>
        <begin position="600"/>
        <end position="631"/>
    </location>
</feature>
<reference evidence="19" key="3">
    <citation type="submission" date="2025-09" db="UniProtKB">
        <authorList>
            <consortium name="Ensembl"/>
        </authorList>
    </citation>
    <scope>IDENTIFICATION</scope>
</reference>
<keyword evidence="8" id="KW-0805">Transcription regulation</keyword>
<comment type="subcellular location">
    <subcellularLocation>
        <location evidence="1">Cytoplasm</location>
        <location evidence="1">Cytosol</location>
    </subcellularLocation>
</comment>
<evidence type="ECO:0000256" key="10">
    <source>
        <dbReference type="ARBA" id="ARBA00023125"/>
    </source>
</evidence>
<dbReference type="InterPro" id="IPR047230">
    <property type="entry name" value="CLOCK-like"/>
</dbReference>
<dbReference type="FunFam" id="3.30.450.20:FF:000016">
    <property type="entry name" value="Circadian locomoter output cycles protein"/>
    <property type="match status" value="1"/>
</dbReference>
<dbReference type="GO" id="GO:0046983">
    <property type="term" value="F:protein dimerization activity"/>
    <property type="evidence" value="ECO:0007669"/>
    <property type="project" value="InterPro"/>
</dbReference>
<dbReference type="GO" id="GO:0032922">
    <property type="term" value="P:circadian regulation of gene expression"/>
    <property type="evidence" value="ECO:0007669"/>
    <property type="project" value="InterPro"/>
</dbReference>
<proteinExistence type="predicted"/>
<dbReference type="InterPro" id="IPR013767">
    <property type="entry name" value="PAS_fold"/>
</dbReference>
<keyword evidence="6" id="KW-0227">DNA damage</keyword>
<dbReference type="PRINTS" id="PR00785">
    <property type="entry name" value="NCTRNSLOCATR"/>
</dbReference>
<dbReference type="PROSITE" id="PS50888">
    <property type="entry name" value="BHLH"/>
    <property type="match status" value="1"/>
</dbReference>
<dbReference type="GO" id="GO:0000981">
    <property type="term" value="F:DNA-binding transcription factor activity, RNA polymerase II-specific"/>
    <property type="evidence" value="ECO:0007669"/>
    <property type="project" value="InterPro"/>
</dbReference>
<keyword evidence="15" id="KW-0175">Coiled coil</keyword>
<dbReference type="FunFam" id="4.10.280.10:FF:000013">
    <property type="entry name" value="Circadian locomoter output cycles protein kaput"/>
    <property type="match status" value="1"/>
</dbReference>
<dbReference type="SUPFAM" id="SSF47459">
    <property type="entry name" value="HLH, helix-loop-helix DNA-binding domain"/>
    <property type="match status" value="1"/>
</dbReference>
<feature type="compositionally biased region" description="Basic and acidic residues" evidence="16">
    <location>
        <begin position="422"/>
        <end position="431"/>
    </location>
</feature>
<feature type="compositionally biased region" description="Low complexity" evidence="16">
    <location>
        <begin position="749"/>
        <end position="766"/>
    </location>
</feature>
<dbReference type="GO" id="GO:1990513">
    <property type="term" value="C:CLOCK-BMAL transcription complex"/>
    <property type="evidence" value="ECO:0007669"/>
    <property type="project" value="TreeGrafter"/>
</dbReference>
<dbReference type="GO" id="GO:0070888">
    <property type="term" value="F:E-box binding"/>
    <property type="evidence" value="ECO:0007669"/>
    <property type="project" value="TreeGrafter"/>
</dbReference>
<dbReference type="PROSITE" id="PS50112">
    <property type="entry name" value="PAS"/>
    <property type="match status" value="2"/>
</dbReference>
<organism evidence="19 20">
    <name type="scientific">Echeneis naucrates</name>
    <name type="common">Live sharksucker</name>
    <dbReference type="NCBI Taxonomy" id="173247"/>
    <lineage>
        <taxon>Eukaryota</taxon>
        <taxon>Metazoa</taxon>
        <taxon>Chordata</taxon>
        <taxon>Craniata</taxon>
        <taxon>Vertebrata</taxon>
        <taxon>Euteleostomi</taxon>
        <taxon>Actinopterygii</taxon>
        <taxon>Neopterygii</taxon>
        <taxon>Teleostei</taxon>
        <taxon>Neoteleostei</taxon>
        <taxon>Acanthomorphata</taxon>
        <taxon>Carangaria</taxon>
        <taxon>Carangiformes</taxon>
        <taxon>Echeneidae</taxon>
        <taxon>Echeneis</taxon>
    </lineage>
</organism>
<dbReference type="InterPro" id="IPR001067">
    <property type="entry name" value="Nuc_translocat"/>
</dbReference>
<sequence>IFQMISIRKNESVFFDLHCLKRSIFDGLIEEDEKDKAKRVSRNKSEKKRRDQFNVLIKELGTMLPGNTRKMDKSTILQKSIDFLCKHKEIAAQSESSEIRQDWKPPFLSNEEFTQLMLEALDGFFIAIMTDGNILYVSESVTSLLEHLPADLVDQNLLNFLPVGEHSDVYKALSTHPSDPESLNSDYLKTKNHMEFCCHMLRGAIDPKEPPIYEYVKFIGNFKSLNNVPNVTRNGLAGVLQRSLQPAFDDQVCFVATVRLAKPQFIKEMCTVEEPNEEFTSRHSLEWKFLFLDHRAPPIIGYLPFEVLGTSGYDYYHVDDLETLAKCHEHLMQYGKGKSCYYRFLTKGQQWIWLQTHYYITYHQWNSRPEFIVCTHTVVSYAEVRAEQRRELGIEESNPEVAVDKSQDSGSESQLNTSSLKEALERFDHSRTPSTSSRSSRKSSSHVSDNTSTASKLHMDTATPPRQSLASTMEMTSQRRSSISSQVRLGWPKLVTGSFCHHPQPVMEFTAQVNAMQHLKEQLEQRTRMIQANIQRQQEELRHIQEQLQRVQGQGIQMLLQQQGGAMNVQLPQVGSVQQTTTLTNQVQQTTINPVHSGTQQLTIQQQAPTPQQNLQQQTNTLTAQAQPQTQGSVSAPLYNTMMISQPGQPNMLQISTSLPQNNTPQGTAVATFTQDRQIRFPAGQQLVTKLVTAPMACGAVMVPTSMFMGQVVTAYNPFGGQQGTRLLHSNQSTQLILQAAFPLQQQGTFTQATHQQQTQQQQQQQHLRGNPTKVQRTPYCHGNG</sequence>
<reference evidence="19" key="1">
    <citation type="submission" date="2021-04" db="EMBL/GenBank/DDBJ databases">
        <authorList>
            <consortium name="Wellcome Sanger Institute Data Sharing"/>
        </authorList>
    </citation>
    <scope>NUCLEOTIDE SEQUENCE [LARGE SCALE GENOMIC DNA]</scope>
</reference>
<dbReference type="InterPro" id="IPR036638">
    <property type="entry name" value="HLH_DNA-bd_sf"/>
</dbReference>
<evidence type="ECO:0000256" key="16">
    <source>
        <dbReference type="SAM" id="MobiDB-lite"/>
    </source>
</evidence>